<evidence type="ECO:0000313" key="2">
    <source>
        <dbReference type="Proteomes" id="UP001605036"/>
    </source>
</evidence>
<dbReference type="EMBL" id="JBHFFA010000008">
    <property type="protein sequence ID" value="KAL2607808.1"/>
    <property type="molecule type" value="Genomic_DNA"/>
</dbReference>
<organism evidence="1 2">
    <name type="scientific">Riccia fluitans</name>
    <dbReference type="NCBI Taxonomy" id="41844"/>
    <lineage>
        <taxon>Eukaryota</taxon>
        <taxon>Viridiplantae</taxon>
        <taxon>Streptophyta</taxon>
        <taxon>Embryophyta</taxon>
        <taxon>Marchantiophyta</taxon>
        <taxon>Marchantiopsida</taxon>
        <taxon>Marchantiidae</taxon>
        <taxon>Marchantiales</taxon>
        <taxon>Ricciaceae</taxon>
        <taxon>Riccia</taxon>
    </lineage>
</organism>
<dbReference type="Proteomes" id="UP001605036">
    <property type="component" value="Unassembled WGS sequence"/>
</dbReference>
<dbReference type="AlphaFoldDB" id="A0ABD1XFS8"/>
<sequence>MGAVGYEQESICAGGYGERKHENVSKLEITRSIPVSRTRSLRNCDSKWLQRKLQSGSLSKSASLMWNLRSFYLTLYEEMQGCREGGLMS</sequence>
<name>A0ABD1XFS8_9MARC</name>
<protein>
    <submittedName>
        <fullName evidence="1">Uncharacterized protein</fullName>
    </submittedName>
</protein>
<evidence type="ECO:0000313" key="1">
    <source>
        <dbReference type="EMBL" id="KAL2607808.1"/>
    </source>
</evidence>
<keyword evidence="2" id="KW-1185">Reference proteome</keyword>
<gene>
    <name evidence="1" type="ORF">R1flu_026381</name>
</gene>
<comment type="caution">
    <text evidence="1">The sequence shown here is derived from an EMBL/GenBank/DDBJ whole genome shotgun (WGS) entry which is preliminary data.</text>
</comment>
<proteinExistence type="predicted"/>
<reference evidence="1 2" key="1">
    <citation type="submission" date="2024-09" db="EMBL/GenBank/DDBJ databases">
        <title>Chromosome-scale assembly of Riccia fluitans.</title>
        <authorList>
            <person name="Paukszto L."/>
            <person name="Sawicki J."/>
            <person name="Karawczyk K."/>
            <person name="Piernik-Szablinska J."/>
            <person name="Szczecinska M."/>
            <person name="Mazdziarz M."/>
        </authorList>
    </citation>
    <scope>NUCLEOTIDE SEQUENCE [LARGE SCALE GENOMIC DNA]</scope>
    <source>
        <strain evidence="1">Rf_01</strain>
        <tissue evidence="1">Aerial parts of the thallus</tissue>
    </source>
</reference>
<accession>A0ABD1XFS8</accession>